<comment type="cofactor">
    <cofactor evidence="1">
        <name>Zn(2+)</name>
        <dbReference type="ChEBI" id="CHEBI:29105"/>
    </cofactor>
</comment>
<feature type="domain" description="Peptidase M14" evidence="5">
    <location>
        <begin position="155"/>
        <end position="766"/>
    </location>
</feature>
<dbReference type="InterPro" id="IPR040626">
    <property type="entry name" value="Pepdidase_M14_N"/>
</dbReference>
<feature type="compositionally biased region" description="Basic residues" evidence="4">
    <location>
        <begin position="1262"/>
        <end position="1277"/>
    </location>
</feature>
<evidence type="ECO:0000256" key="3">
    <source>
        <dbReference type="PROSITE-ProRule" id="PRU01379"/>
    </source>
</evidence>
<dbReference type="EMBL" id="NEVH01020327">
    <property type="protein sequence ID" value="PNF21933.1"/>
    <property type="molecule type" value="Genomic_DNA"/>
</dbReference>
<feature type="region of interest" description="Disordered" evidence="4">
    <location>
        <begin position="422"/>
        <end position="449"/>
    </location>
</feature>
<dbReference type="STRING" id="105785.A0A2J7Q025"/>
<comment type="similarity">
    <text evidence="2 3">Belongs to the peptidase M14 family.</text>
</comment>
<feature type="compositionally biased region" description="Basic residues" evidence="4">
    <location>
        <begin position="1196"/>
        <end position="1209"/>
    </location>
</feature>
<dbReference type="Pfam" id="PF00246">
    <property type="entry name" value="Peptidase_M14"/>
    <property type="match status" value="1"/>
</dbReference>
<feature type="region of interest" description="Disordered" evidence="4">
    <location>
        <begin position="1193"/>
        <end position="1314"/>
    </location>
</feature>
<dbReference type="OrthoDB" id="10253041at2759"/>
<reference evidence="6 7" key="1">
    <citation type="submission" date="2017-12" db="EMBL/GenBank/DDBJ databases">
        <title>Hemimetabolous genomes reveal molecular basis of termite eusociality.</title>
        <authorList>
            <person name="Harrison M.C."/>
            <person name="Jongepier E."/>
            <person name="Robertson H.M."/>
            <person name="Arning N."/>
            <person name="Bitard-Feildel T."/>
            <person name="Chao H."/>
            <person name="Childers C.P."/>
            <person name="Dinh H."/>
            <person name="Doddapaneni H."/>
            <person name="Dugan S."/>
            <person name="Gowin J."/>
            <person name="Greiner C."/>
            <person name="Han Y."/>
            <person name="Hu H."/>
            <person name="Hughes D.S.T."/>
            <person name="Huylmans A.-K."/>
            <person name="Kemena C."/>
            <person name="Kremer L.P.M."/>
            <person name="Lee S.L."/>
            <person name="Lopez-Ezquerra A."/>
            <person name="Mallet L."/>
            <person name="Monroy-Kuhn J.M."/>
            <person name="Moser A."/>
            <person name="Murali S.C."/>
            <person name="Muzny D.M."/>
            <person name="Otani S."/>
            <person name="Piulachs M.-D."/>
            <person name="Poelchau M."/>
            <person name="Qu J."/>
            <person name="Schaub F."/>
            <person name="Wada-Katsumata A."/>
            <person name="Worley K.C."/>
            <person name="Xie Q."/>
            <person name="Ylla G."/>
            <person name="Poulsen M."/>
            <person name="Gibbs R.A."/>
            <person name="Schal C."/>
            <person name="Richards S."/>
            <person name="Belles X."/>
            <person name="Korb J."/>
            <person name="Bornberg-Bauer E."/>
        </authorList>
    </citation>
    <scope>NUCLEOTIDE SEQUENCE [LARGE SCALE GENOMIC DNA]</scope>
    <source>
        <tissue evidence="6">Whole body</tissue>
    </source>
</reference>
<protein>
    <recommendedName>
        <fullName evidence="5">Peptidase M14 domain-containing protein</fullName>
    </recommendedName>
</protein>
<feature type="compositionally biased region" description="Low complexity" evidence="4">
    <location>
        <begin position="1278"/>
        <end position="1301"/>
    </location>
</feature>
<dbReference type="InParanoid" id="A0A2J7Q025"/>
<dbReference type="GO" id="GO:0008270">
    <property type="term" value="F:zinc ion binding"/>
    <property type="evidence" value="ECO:0007669"/>
    <property type="project" value="InterPro"/>
</dbReference>
<proteinExistence type="inferred from homology"/>
<evidence type="ECO:0000313" key="7">
    <source>
        <dbReference type="Proteomes" id="UP000235965"/>
    </source>
</evidence>
<dbReference type="InterPro" id="IPR050821">
    <property type="entry name" value="Cytosolic_carboxypeptidase"/>
</dbReference>
<feature type="active site" description="Proton donor/acceptor" evidence="3">
    <location>
        <position position="713"/>
    </location>
</feature>
<comment type="caution">
    <text evidence="6">The sequence shown here is derived from an EMBL/GenBank/DDBJ whole genome shotgun (WGS) entry which is preliminary data.</text>
</comment>
<evidence type="ECO:0000256" key="1">
    <source>
        <dbReference type="ARBA" id="ARBA00001947"/>
    </source>
</evidence>
<feature type="compositionally biased region" description="Polar residues" evidence="4">
    <location>
        <begin position="1211"/>
        <end position="1232"/>
    </location>
</feature>
<evidence type="ECO:0000313" key="6">
    <source>
        <dbReference type="EMBL" id="PNF21933.1"/>
    </source>
</evidence>
<keyword evidence="7" id="KW-1185">Reference proteome</keyword>
<dbReference type="GO" id="GO:0004181">
    <property type="term" value="F:metallocarboxypeptidase activity"/>
    <property type="evidence" value="ECO:0007669"/>
    <property type="project" value="InterPro"/>
</dbReference>
<dbReference type="SUPFAM" id="SSF53187">
    <property type="entry name" value="Zn-dependent exopeptidases"/>
    <property type="match status" value="2"/>
</dbReference>
<dbReference type="GO" id="GO:0006508">
    <property type="term" value="P:proteolysis"/>
    <property type="evidence" value="ECO:0007669"/>
    <property type="project" value="InterPro"/>
</dbReference>
<dbReference type="PANTHER" id="PTHR12756:SF12">
    <property type="entry name" value="CYTOSOLIC CARBOXYPEPTIDASE-LIKE PROTEIN 5"/>
    <property type="match status" value="1"/>
</dbReference>
<accession>A0A2J7Q025</accession>
<dbReference type="InterPro" id="IPR000834">
    <property type="entry name" value="Peptidase_M14"/>
</dbReference>
<evidence type="ECO:0000256" key="2">
    <source>
        <dbReference type="ARBA" id="ARBA00005988"/>
    </source>
</evidence>
<evidence type="ECO:0000259" key="5">
    <source>
        <dbReference type="PROSITE" id="PS52035"/>
    </source>
</evidence>
<dbReference type="Gene3D" id="2.60.40.3120">
    <property type="match status" value="1"/>
</dbReference>
<gene>
    <name evidence="6" type="ORF">B7P43_G01780</name>
</gene>
<dbReference type="Proteomes" id="UP000235965">
    <property type="component" value="Unassembled WGS sequence"/>
</dbReference>
<organism evidence="6 7">
    <name type="scientific">Cryptotermes secundus</name>
    <dbReference type="NCBI Taxonomy" id="105785"/>
    <lineage>
        <taxon>Eukaryota</taxon>
        <taxon>Metazoa</taxon>
        <taxon>Ecdysozoa</taxon>
        <taxon>Arthropoda</taxon>
        <taxon>Hexapoda</taxon>
        <taxon>Insecta</taxon>
        <taxon>Pterygota</taxon>
        <taxon>Neoptera</taxon>
        <taxon>Polyneoptera</taxon>
        <taxon>Dictyoptera</taxon>
        <taxon>Blattodea</taxon>
        <taxon>Blattoidea</taxon>
        <taxon>Termitoidae</taxon>
        <taxon>Kalotermitidae</taxon>
        <taxon>Cryptotermitinae</taxon>
        <taxon>Cryptotermes</taxon>
    </lineage>
</organism>
<dbReference type="Gene3D" id="3.40.630.10">
    <property type="entry name" value="Zn peptidases"/>
    <property type="match status" value="2"/>
</dbReference>
<evidence type="ECO:0000256" key="4">
    <source>
        <dbReference type="SAM" id="MobiDB-lite"/>
    </source>
</evidence>
<dbReference type="Pfam" id="PF18027">
    <property type="entry name" value="Pepdidase_M14_N"/>
    <property type="match status" value="1"/>
</dbReference>
<dbReference type="PROSITE" id="PS52035">
    <property type="entry name" value="PEPTIDASE_M14"/>
    <property type="match status" value="1"/>
</dbReference>
<sequence>MNAMDIECGGFTFISNFDSGNLARVELVSKKQNVNHSPGKNSPAEEVPDFEFNIWTKPDCAGTEFENSNRTWFYFGIKGGTPFVLVKLNIVNLNRQSKMYSQGMAPVFRMVPGRSNWDRVKEKPTYAVEDDVFILSFKYRTLENIRATTYFAFTYPFTYVDLQNMLNSIDTRFRNPPGEFRIPNCLDDIYYHRECVCYSLEGRHVDLITISSFHNMSSERETRLKNLFPMSDVPRPFCFHRKKVVFVSARVHPGETPSSFVLNGLLNLLLTRDDPVAILLRKIYVFKLIPMLNPDGVSQGHYRTDTRGVNLNRMYLNPVFELHPSVYAARALIRYYHHGQEMEEEFAVDSVIPNTDCKSVNKHLLSASELEKLKHDGAATISSLKCLSPERQDDVRNNREHLLQLSDTGRISGIENQVSGLSLDEKQNESSQCSATSTNNRSEPAPQNSNISMMVQEKRDLFSTIHANILNAVGNADAICNHNNNNNNNTIPVLSEGLPGKPLLLRSISSIVEVSAVPLYTCKVDERITDSSVLNSVVSVDGCLSDTLPSVCEKVSSADHSIGSSSGKAIADTNAEEDYKCLKYEGEMNVSSQNFDPHHNKSPEGLPNKVDSKKITITPEDSGLYLYVDLHGHASKKGIFMYGNYFEDTEDSIECMLLPKIMSLNSQNFHFTACNFTEKIMYLRDRRDGMSREGSGRVAVWKTTGLVRSYTLECNYNTGRLVNILPPCMKEIKNSPAVALLVPPKYTPQVFEEVGRALGVSILDLTGLNPWSRIPNSEFHTLLGIRDWLRINCLPEQNYVHKVMQDQKLVKRQPCNAQVGGMAGMSNGVPPHLMHPSSSKSRLTSNRRDTNFARTRRLAPLVTKSSESKVGPVKVSSSSHVGILLHTGLKSVKGSIGNANEDSERKENLSSFQVGSCTQSSSCVKFTKVFPEPKENIGPCSSQRCSGTSSKLKSVQSSSSGVLKQVLAVRSKRATIDALAGSSKMTKGSFTSGRMQRITALESMTLSKKGNQTSSPTDIRIAKFRRSGIIRPSQGVSQEECICSEAHSAKRMSECTGEKGSSLSGVRLIRTKSCLSVDRTRYTKDEQKIMSDETIVKQGPKRLKISAFKIEDTSANSLLSEVPYKNEVLVKNVKLKDICLVKIGKGKKLPKKYDENLKSVSLSNNSESPALNQNDDIFWDSNQHPQNVFLCSSHKNSAKVRGKPMRKKPLPQSNNAKPVTPVTRASISDSQGTGSGSKVKYSTKSEKQGKGWVPHLSPIRTQQKRKSKDSVKKHGKVSSRSLVTSVSRNRASSSESNQSVQLEKKRKKFKSKFL</sequence>
<feature type="compositionally biased region" description="Polar residues" evidence="4">
    <location>
        <begin position="429"/>
        <end position="449"/>
    </location>
</feature>
<feature type="compositionally biased region" description="Basic residues" evidence="4">
    <location>
        <begin position="1304"/>
        <end position="1314"/>
    </location>
</feature>
<name>A0A2J7Q025_9NEOP</name>
<dbReference type="PANTHER" id="PTHR12756">
    <property type="entry name" value="CYTOSOLIC CARBOXYPEPTIDASE"/>
    <property type="match status" value="1"/>
</dbReference>